<name>A0A8H5K208_9HYPO</name>
<keyword evidence="2" id="KW-0472">Membrane</keyword>
<sequence length="368" mass="40711">MKFGHASPWSLVSVLLLFPACLAAEFGDDFANNLFTDFAPLIALFGERVTMQYMSQATGWADSFTLEMAPIGILTIIVSAIRVGGLSWLKAIIGRARENLAAAEVELMSSTSVDVCELWNGSEIVRSLGSPPVREFILLIPKSRRDADLPFDFECKNIKEAERDGFLTTSSGNGDSEKGISMCSSEPRDSQEIEPQNSNRSEKVIIIYNESASAPNISLNVHPQKRAEVRAAAIIGSFLQLGVLIFAGFATYYHTLRFPKEENKPVSNYAFPCTASGTIVLVTGLLLCADVVEKRTVEMARKPGTGYEAYAIWLQRQTTVGDQVFKSFGIFSDEPRKEVITSRRGNIKLLSRHCFRSSRSSSRIFKFF</sequence>
<evidence type="ECO:0000256" key="2">
    <source>
        <dbReference type="SAM" id="Phobius"/>
    </source>
</evidence>
<evidence type="ECO:0000313" key="4">
    <source>
        <dbReference type="EMBL" id="KAF5566279.1"/>
    </source>
</evidence>
<feature type="transmembrane region" description="Helical" evidence="2">
    <location>
        <begin position="231"/>
        <end position="249"/>
    </location>
</feature>
<evidence type="ECO:0000256" key="3">
    <source>
        <dbReference type="SAM" id="SignalP"/>
    </source>
</evidence>
<organism evidence="4 5">
    <name type="scientific">Fusarium napiforme</name>
    <dbReference type="NCBI Taxonomy" id="42672"/>
    <lineage>
        <taxon>Eukaryota</taxon>
        <taxon>Fungi</taxon>
        <taxon>Dikarya</taxon>
        <taxon>Ascomycota</taxon>
        <taxon>Pezizomycotina</taxon>
        <taxon>Sordariomycetes</taxon>
        <taxon>Hypocreomycetidae</taxon>
        <taxon>Hypocreales</taxon>
        <taxon>Nectriaceae</taxon>
        <taxon>Fusarium</taxon>
        <taxon>Fusarium fujikuroi species complex</taxon>
    </lineage>
</organism>
<proteinExistence type="predicted"/>
<feature type="chain" id="PRO_5034308660" evidence="3">
    <location>
        <begin position="24"/>
        <end position="368"/>
    </location>
</feature>
<feature type="transmembrane region" description="Helical" evidence="2">
    <location>
        <begin position="269"/>
        <end position="292"/>
    </location>
</feature>
<comment type="caution">
    <text evidence="4">The sequence shown here is derived from an EMBL/GenBank/DDBJ whole genome shotgun (WGS) entry which is preliminary data.</text>
</comment>
<dbReference type="Proteomes" id="UP000574317">
    <property type="component" value="Unassembled WGS sequence"/>
</dbReference>
<keyword evidence="2" id="KW-1133">Transmembrane helix</keyword>
<evidence type="ECO:0000313" key="5">
    <source>
        <dbReference type="Proteomes" id="UP000574317"/>
    </source>
</evidence>
<reference evidence="4 5" key="1">
    <citation type="submission" date="2020-05" db="EMBL/GenBank/DDBJ databases">
        <title>Identification and distribution of gene clusters putatively required for synthesis of sphingolipid metabolism inhibitors in phylogenetically diverse species of the filamentous fungus Fusarium.</title>
        <authorList>
            <person name="Kim H.-S."/>
            <person name="Busman M."/>
            <person name="Brown D.W."/>
            <person name="Divon H."/>
            <person name="Uhlig S."/>
            <person name="Proctor R.H."/>
        </authorList>
    </citation>
    <scope>NUCLEOTIDE SEQUENCE [LARGE SCALE GENOMIC DNA]</scope>
    <source>
        <strain evidence="4 5">NRRL 25196</strain>
    </source>
</reference>
<feature type="transmembrane region" description="Helical" evidence="2">
    <location>
        <begin position="68"/>
        <end position="89"/>
    </location>
</feature>
<keyword evidence="5" id="KW-1185">Reference proteome</keyword>
<feature type="signal peptide" evidence="3">
    <location>
        <begin position="1"/>
        <end position="23"/>
    </location>
</feature>
<gene>
    <name evidence="4" type="ORF">FNAPI_1278</name>
</gene>
<evidence type="ECO:0000256" key="1">
    <source>
        <dbReference type="SAM" id="MobiDB-lite"/>
    </source>
</evidence>
<protein>
    <submittedName>
        <fullName evidence="4">Ankyrin repeat</fullName>
    </submittedName>
</protein>
<keyword evidence="2" id="KW-0812">Transmembrane</keyword>
<feature type="region of interest" description="Disordered" evidence="1">
    <location>
        <begin position="166"/>
        <end position="197"/>
    </location>
</feature>
<dbReference type="EMBL" id="JAAOAO010000045">
    <property type="protein sequence ID" value="KAF5566279.1"/>
    <property type="molecule type" value="Genomic_DNA"/>
</dbReference>
<keyword evidence="3" id="KW-0732">Signal</keyword>
<accession>A0A8H5K208</accession>
<dbReference type="AlphaFoldDB" id="A0A8H5K208"/>